<name>A0A6L2JCV4_TANCI</name>
<dbReference type="Pfam" id="PF24626">
    <property type="entry name" value="SH3_Tf2-1"/>
    <property type="match status" value="1"/>
</dbReference>
<evidence type="ECO:0000313" key="3">
    <source>
        <dbReference type="EMBL" id="GEU34858.1"/>
    </source>
</evidence>
<dbReference type="PANTHER" id="PTHR46148">
    <property type="entry name" value="CHROMO DOMAIN-CONTAINING PROTEIN"/>
    <property type="match status" value="1"/>
</dbReference>
<protein>
    <submittedName>
        <fullName evidence="3">Uncharacterized protein</fullName>
    </submittedName>
</protein>
<evidence type="ECO:0000259" key="1">
    <source>
        <dbReference type="Pfam" id="PF17921"/>
    </source>
</evidence>
<dbReference type="EMBL" id="BKCJ010000625">
    <property type="protein sequence ID" value="GEU34858.1"/>
    <property type="molecule type" value="Genomic_DNA"/>
</dbReference>
<organism evidence="3">
    <name type="scientific">Tanacetum cinerariifolium</name>
    <name type="common">Dalmatian daisy</name>
    <name type="synonym">Chrysanthemum cinerariifolium</name>
    <dbReference type="NCBI Taxonomy" id="118510"/>
    <lineage>
        <taxon>Eukaryota</taxon>
        <taxon>Viridiplantae</taxon>
        <taxon>Streptophyta</taxon>
        <taxon>Embryophyta</taxon>
        <taxon>Tracheophyta</taxon>
        <taxon>Spermatophyta</taxon>
        <taxon>Magnoliopsida</taxon>
        <taxon>eudicotyledons</taxon>
        <taxon>Gunneridae</taxon>
        <taxon>Pentapetalae</taxon>
        <taxon>asterids</taxon>
        <taxon>campanulids</taxon>
        <taxon>Asterales</taxon>
        <taxon>Asteraceae</taxon>
        <taxon>Asteroideae</taxon>
        <taxon>Anthemideae</taxon>
        <taxon>Anthemidinae</taxon>
        <taxon>Tanacetum</taxon>
    </lineage>
</organism>
<dbReference type="InterPro" id="IPR036397">
    <property type="entry name" value="RNaseH_sf"/>
</dbReference>
<dbReference type="InterPro" id="IPR041588">
    <property type="entry name" value="Integrase_H2C2"/>
</dbReference>
<accession>A0A6L2JCV4</accession>
<feature type="domain" description="Tf2-1-like SH3-like" evidence="2">
    <location>
        <begin position="117"/>
        <end position="180"/>
    </location>
</feature>
<proteinExistence type="predicted"/>
<sequence>MYLDLNRNYWWPDMKRDCVKYVEKCLTCLKVKAEHQKPYGKIQPLEIPVWKWEKITMDFDDHLPLVEFAYNNSYHASIKMPPYYMLYGRKCRTPEAQDRWKSYANKRRIPIEFNVRDFVMLKVSPWKGVMRFKNKGKLSPRFFGPFKILKRVDEVAYVLELPEEMKGIHNTFHVSYLRKFLADESSVIALDEVEISPELTFQEEPIAILGRKSRQLRNKEIPLVKLEWKHRKGTSIRWELEEKMRIRKPRRHQVLYSSRNLEAQDNRIYEYEVSIFSNTEYTFLWSIRRIQGMDNGRIPVGRKPNDEYHKGMDNGRILTGREPSFLPKKVNEIGPKTTKDDIENK</sequence>
<dbReference type="GO" id="GO:0003676">
    <property type="term" value="F:nucleic acid binding"/>
    <property type="evidence" value="ECO:0007669"/>
    <property type="project" value="InterPro"/>
</dbReference>
<evidence type="ECO:0000259" key="2">
    <source>
        <dbReference type="Pfam" id="PF24626"/>
    </source>
</evidence>
<dbReference type="InterPro" id="IPR056924">
    <property type="entry name" value="SH3_Tf2-1"/>
</dbReference>
<dbReference type="Gene3D" id="1.10.340.70">
    <property type="match status" value="1"/>
</dbReference>
<dbReference type="Pfam" id="PF17921">
    <property type="entry name" value="Integrase_H2C2"/>
    <property type="match status" value="1"/>
</dbReference>
<dbReference type="Gene3D" id="3.30.420.10">
    <property type="entry name" value="Ribonuclease H-like superfamily/Ribonuclease H"/>
    <property type="match status" value="1"/>
</dbReference>
<dbReference type="PANTHER" id="PTHR46148:SF57">
    <property type="entry name" value="OS12G0499874 PROTEIN"/>
    <property type="match status" value="1"/>
</dbReference>
<dbReference type="AlphaFoldDB" id="A0A6L2JCV4"/>
<comment type="caution">
    <text evidence="3">The sequence shown here is derived from an EMBL/GenBank/DDBJ whole genome shotgun (WGS) entry which is preliminary data.</text>
</comment>
<feature type="domain" description="Integrase zinc-binding" evidence="1">
    <location>
        <begin position="1"/>
        <end position="33"/>
    </location>
</feature>
<reference evidence="3" key="1">
    <citation type="journal article" date="2019" name="Sci. Rep.">
        <title>Draft genome of Tanacetum cinerariifolium, the natural source of mosquito coil.</title>
        <authorList>
            <person name="Yamashiro T."/>
            <person name="Shiraishi A."/>
            <person name="Satake H."/>
            <person name="Nakayama K."/>
        </authorList>
    </citation>
    <scope>NUCLEOTIDE SEQUENCE</scope>
</reference>
<gene>
    <name evidence="3" type="ORF">Tci_006836</name>
</gene>